<gene>
    <name evidence="2" type="ORF">DVS28_a4213</name>
</gene>
<sequence>MTISPLQQARVVGVHATAQAKQLDRTALSACLEAAMGALADAGLTPADVDGIAGRWPGPGGTVMHPGSVDWTSLLGHPLRWVQDTYPQGVPAVLDAAAAIAAGLCHTVLVVGGQAAIRSGGAVAAYTRPDNEFVAPWGAFTAVHFAMVAQRQLHLHPDYRQGAAEAAAAVRNRGHANPDAVMFGKGPHTAEDVLGAPMIASPLTLLDLCLATEGAAAMVITSADRAADTRAPVRVLGGASEWHRQQYVDPARHEEVWTVGRDAAADARRMAGVDPTDVDVALLYDINSFEILRQLEVAGLCPPGEAPAYVHDVGIGEGSPVPVNPDGGLLSYSHIGWGGPTLKVVEAVHQLRGEAGERQVTDAEVALVTGAGSGAQYHNTLLLGA</sequence>
<dbReference type="RefSeq" id="WP_216826190.1">
    <property type="nucleotide sequence ID" value="NZ_CP031165.1"/>
</dbReference>
<dbReference type="CDD" id="cd00829">
    <property type="entry name" value="SCP-x_thiolase"/>
    <property type="match status" value="1"/>
</dbReference>
<dbReference type="PIRSF" id="PIRSF000429">
    <property type="entry name" value="Ac-CoA_Ac_transf"/>
    <property type="match status" value="1"/>
</dbReference>
<dbReference type="InterPro" id="IPR055140">
    <property type="entry name" value="Thiolase_C_2"/>
</dbReference>
<dbReference type="AlphaFoldDB" id="A0A346Y333"/>
<dbReference type="EMBL" id="CP031165">
    <property type="protein sequence ID" value="AXV08880.1"/>
    <property type="molecule type" value="Genomic_DNA"/>
</dbReference>
<dbReference type="Gene3D" id="3.40.47.10">
    <property type="match status" value="1"/>
</dbReference>
<dbReference type="PANTHER" id="PTHR42870:SF1">
    <property type="entry name" value="NON-SPECIFIC LIPID-TRANSFER PROTEIN-LIKE 2"/>
    <property type="match status" value="1"/>
</dbReference>
<keyword evidence="3" id="KW-1185">Reference proteome</keyword>
<dbReference type="InterPro" id="IPR016166">
    <property type="entry name" value="FAD-bd_PCMH"/>
</dbReference>
<reference evidence="2 3" key="1">
    <citation type="submission" date="2018-09" db="EMBL/GenBank/DDBJ databases">
        <title>Complete genome sequence of Euzebya sp. DY32-46 isolated from seawater of Pacific Ocean.</title>
        <authorList>
            <person name="Xu L."/>
            <person name="Wu Y.-H."/>
            <person name="Xu X.-W."/>
        </authorList>
    </citation>
    <scope>NUCLEOTIDE SEQUENCE [LARGE SCALE GENOMIC DNA]</scope>
    <source>
        <strain evidence="2 3">DY32-46</strain>
    </source>
</reference>
<dbReference type="PANTHER" id="PTHR42870">
    <property type="entry name" value="ACETYL-COA C-ACETYLTRANSFERASE"/>
    <property type="match status" value="1"/>
</dbReference>
<protein>
    <submittedName>
        <fullName evidence="2">Acetyl-CoA acetyltransferase</fullName>
    </submittedName>
</protein>
<accession>A0A346Y333</accession>
<feature type="domain" description="FAD-binding PCMH-type" evidence="1">
    <location>
        <begin position="198"/>
        <end position="385"/>
    </location>
</feature>
<dbReference type="InterPro" id="IPR016039">
    <property type="entry name" value="Thiolase-like"/>
</dbReference>
<evidence type="ECO:0000259" key="1">
    <source>
        <dbReference type="PROSITE" id="PS51387"/>
    </source>
</evidence>
<evidence type="ECO:0000313" key="3">
    <source>
        <dbReference type="Proteomes" id="UP000264006"/>
    </source>
</evidence>
<keyword evidence="2" id="KW-0808">Transferase</keyword>
<name>A0A346Y333_9ACTN</name>
<organism evidence="2 3">
    <name type="scientific">Euzebya pacifica</name>
    <dbReference type="NCBI Taxonomy" id="1608957"/>
    <lineage>
        <taxon>Bacteria</taxon>
        <taxon>Bacillati</taxon>
        <taxon>Actinomycetota</taxon>
        <taxon>Nitriliruptoria</taxon>
        <taxon>Euzebyales</taxon>
    </lineage>
</organism>
<dbReference type="Pfam" id="PF22691">
    <property type="entry name" value="Thiolase_C_1"/>
    <property type="match status" value="1"/>
</dbReference>
<dbReference type="GO" id="GO:0071949">
    <property type="term" value="F:FAD binding"/>
    <property type="evidence" value="ECO:0007669"/>
    <property type="project" value="InterPro"/>
</dbReference>
<dbReference type="Proteomes" id="UP000264006">
    <property type="component" value="Chromosome"/>
</dbReference>
<proteinExistence type="predicted"/>
<dbReference type="GO" id="GO:0016747">
    <property type="term" value="F:acyltransferase activity, transferring groups other than amino-acyl groups"/>
    <property type="evidence" value="ECO:0007669"/>
    <property type="project" value="InterPro"/>
</dbReference>
<evidence type="ECO:0000313" key="2">
    <source>
        <dbReference type="EMBL" id="AXV08880.1"/>
    </source>
</evidence>
<dbReference type="PROSITE" id="PS51387">
    <property type="entry name" value="FAD_PCMH"/>
    <property type="match status" value="1"/>
</dbReference>
<dbReference type="KEGG" id="euz:DVS28_a4213"/>
<dbReference type="SUPFAM" id="SSF53901">
    <property type="entry name" value="Thiolase-like"/>
    <property type="match status" value="2"/>
</dbReference>
<dbReference type="InterPro" id="IPR002155">
    <property type="entry name" value="Thiolase"/>
</dbReference>